<feature type="signal peptide" evidence="2">
    <location>
        <begin position="1"/>
        <end position="18"/>
    </location>
</feature>
<reference evidence="3" key="1">
    <citation type="submission" date="2021-03" db="EMBL/GenBank/DDBJ databases">
        <title>Legionella lytica PCM 2298.</title>
        <authorList>
            <person name="Koper P."/>
        </authorList>
    </citation>
    <scope>NUCLEOTIDE SEQUENCE</scope>
    <source>
        <strain evidence="3">PCM 2298</strain>
        <plasmid evidence="3">pLlyPCM2298_2</plasmid>
    </source>
</reference>
<accession>A0ABY4YDA6</accession>
<dbReference type="Pfam" id="PF06986">
    <property type="entry name" value="F_T4SS_TraN"/>
    <property type="match status" value="1"/>
</dbReference>
<keyword evidence="4" id="KW-1185">Reference proteome</keyword>
<keyword evidence="3" id="KW-0614">Plasmid</keyword>
<keyword evidence="2" id="KW-0732">Signal</keyword>
<evidence type="ECO:0000256" key="2">
    <source>
        <dbReference type="SAM" id="SignalP"/>
    </source>
</evidence>
<sequence>MNAKRFLIIGLLSGCALAANKNDALTARESAMNALKGLNPSVIIPGFTESPKEQTLKAKELKRSGINALSSNATGQEIYRNAGRHASRLSPNSPEVRYAEQLLDNPQEVLNGACYIQKAECSENRSDHTCFESIAYKGATCAEELKVSVQPISQTVTRKIKVSPYGLETTVDLSHCAKGEWLCSDAHLIKFLDRCEGVDVSVTTNNRKRNLTKIPTCTDPTFKIKRSHWERELKLTITLTQKITDDEWMHRDCDRIQTQTNQGQCFIKEANTCLDANQTRWINGVLVSRPCWKQEYHYQCMYITSSGCTGLINQGCSQVGSQCSALSQNQCTQYEQTFRCMEQQCLPEKTVCPGTVGCADGKCDESQIEESTDAGEGISRLGVLFGAAGDVAANQIRSGVTAIFKGHNSTCRKVFANMRNCCGSSYQMTHCSDDEKRLAKAKEEGRAFKVGEYCAKRMMGCVETKESWCVFPNALAAIIQIQGRYSQLGISFGRAKDDDNEANCRGVSPEELERINFSALDMSLIEKEFVELMTPPNNGQISQVNQSRIQHLSAQGKAHD</sequence>
<dbReference type="EMBL" id="CP071529">
    <property type="protein sequence ID" value="USQ15580.1"/>
    <property type="molecule type" value="Genomic_DNA"/>
</dbReference>
<proteinExistence type="predicted"/>
<evidence type="ECO:0000256" key="1">
    <source>
        <dbReference type="SAM" id="MobiDB-lite"/>
    </source>
</evidence>
<feature type="compositionally biased region" description="Polar residues" evidence="1">
    <location>
        <begin position="536"/>
        <end position="553"/>
    </location>
</feature>
<organism evidence="3 4">
    <name type="scientific">Legionella lytica</name>
    <dbReference type="NCBI Taxonomy" id="96232"/>
    <lineage>
        <taxon>Bacteria</taxon>
        <taxon>Pseudomonadati</taxon>
        <taxon>Pseudomonadota</taxon>
        <taxon>Gammaproteobacteria</taxon>
        <taxon>Legionellales</taxon>
        <taxon>Legionellaceae</taxon>
        <taxon>Legionella</taxon>
    </lineage>
</organism>
<evidence type="ECO:0000313" key="3">
    <source>
        <dbReference type="EMBL" id="USQ15580.1"/>
    </source>
</evidence>
<dbReference type="Proteomes" id="UP001057474">
    <property type="component" value="Plasmid pLlyPCM2298_2"/>
</dbReference>
<evidence type="ECO:0000313" key="4">
    <source>
        <dbReference type="Proteomes" id="UP001057474"/>
    </source>
</evidence>
<dbReference type="RefSeq" id="WP_252582817.1">
    <property type="nucleotide sequence ID" value="NZ_CP071529.1"/>
</dbReference>
<dbReference type="InterPro" id="IPR014121">
    <property type="entry name" value="TraN_Ftype"/>
</dbReference>
<gene>
    <name evidence="3" type="primary">traN</name>
    <name evidence="3" type="ORF">J2N86_15650</name>
</gene>
<feature type="region of interest" description="Disordered" evidence="1">
    <location>
        <begin position="536"/>
        <end position="560"/>
    </location>
</feature>
<protein>
    <submittedName>
        <fullName evidence="3">Conjugal transfer protein TraN</fullName>
    </submittedName>
</protein>
<feature type="chain" id="PRO_5046288989" evidence="2">
    <location>
        <begin position="19"/>
        <end position="560"/>
    </location>
</feature>
<name>A0ABY4YDA6_9GAMM</name>
<geneLocation type="plasmid" evidence="3 4">
    <name>pLlyPCM2298_2</name>
</geneLocation>